<dbReference type="EMBL" id="JAEDXU010000001">
    <property type="protein sequence ID" value="MBP1045077.1"/>
    <property type="molecule type" value="Genomic_DNA"/>
</dbReference>
<dbReference type="InterPro" id="IPR021238">
    <property type="entry name" value="DUF2620"/>
</dbReference>
<protein>
    <submittedName>
        <fullName evidence="1">DUF2620 domain-containing protein</fullName>
    </submittedName>
</protein>
<keyword evidence="2" id="KW-1185">Reference proteome</keyword>
<name>A0ABS4CEX3_9ENTE</name>
<accession>A0ABS4CEX3</accession>
<dbReference type="RefSeq" id="WP_209555864.1">
    <property type="nucleotide sequence ID" value="NZ_JAEDXU010000001.1"/>
</dbReference>
<comment type="caution">
    <text evidence="1">The sequence shown here is derived from an EMBL/GenBank/DDBJ whole genome shotgun (WGS) entry which is preliminary data.</text>
</comment>
<sequence length="122" mass="13013">MKKIVVGGQIDKDEVFALVEKYADGKFTAEVKSDLDAAMAIKSGQADFYLGACNTGGGGALAMALALLGRENCETVSMPGKVMEDEEIRQSVRNGKKAFGFTAQHKEIVVPILMDELGKLGE</sequence>
<evidence type="ECO:0000313" key="1">
    <source>
        <dbReference type="EMBL" id="MBP1045077.1"/>
    </source>
</evidence>
<reference evidence="1 2" key="1">
    <citation type="submission" date="2020-12" db="EMBL/GenBank/DDBJ databases">
        <title>Vagococcus allomyrinae sp. nov. and Enterococcus lavae sp. nov., isolated from the larvae of Allomyrina dichotoma.</title>
        <authorList>
            <person name="Lee S.D."/>
        </authorList>
    </citation>
    <scope>NUCLEOTIDE SEQUENCE [LARGE SCALE GENOMIC DNA]</scope>
    <source>
        <strain evidence="1 2">BWM-S5</strain>
    </source>
</reference>
<dbReference type="Proteomes" id="UP000673375">
    <property type="component" value="Unassembled WGS sequence"/>
</dbReference>
<proteinExistence type="predicted"/>
<dbReference type="Pfam" id="PF10941">
    <property type="entry name" value="DUF2620"/>
    <property type="match status" value="1"/>
</dbReference>
<evidence type="ECO:0000313" key="2">
    <source>
        <dbReference type="Proteomes" id="UP000673375"/>
    </source>
</evidence>
<gene>
    <name evidence="1" type="ORF">I6N96_02205</name>
</gene>
<organism evidence="1 2">
    <name type="scientific">Enterococcus larvae</name>
    <dbReference type="NCBI Taxonomy" id="2794352"/>
    <lineage>
        <taxon>Bacteria</taxon>
        <taxon>Bacillati</taxon>
        <taxon>Bacillota</taxon>
        <taxon>Bacilli</taxon>
        <taxon>Lactobacillales</taxon>
        <taxon>Enterococcaceae</taxon>
        <taxon>Enterococcus</taxon>
    </lineage>
</organism>